<evidence type="ECO:0000313" key="2">
    <source>
        <dbReference type="Proteomes" id="UP000001822"/>
    </source>
</evidence>
<keyword evidence="2" id="KW-1185">Reference proteome</keyword>
<dbReference type="KEGG" id="chu:CHU_3696"/>
<name>A0A6N4SWF3_CYTH3</name>
<gene>
    <name evidence="1" type="ordered locus">CHU_3696</name>
</gene>
<dbReference type="AlphaFoldDB" id="A0A6N4SWF3"/>
<dbReference type="OrthoDB" id="982713at2"/>
<organism evidence="1 2">
    <name type="scientific">Cytophaga hutchinsonii (strain ATCC 33406 / DSM 1761 / CIP 103989 / NBRC 15051 / NCIMB 9469 / D465)</name>
    <dbReference type="NCBI Taxonomy" id="269798"/>
    <lineage>
        <taxon>Bacteria</taxon>
        <taxon>Pseudomonadati</taxon>
        <taxon>Bacteroidota</taxon>
        <taxon>Cytophagia</taxon>
        <taxon>Cytophagales</taxon>
        <taxon>Cytophagaceae</taxon>
        <taxon>Cytophaga</taxon>
    </lineage>
</organism>
<proteinExistence type="predicted"/>
<evidence type="ECO:0000313" key="1">
    <source>
        <dbReference type="EMBL" id="ABG60929.1"/>
    </source>
</evidence>
<sequence length="76" mass="8961">MIKTFTQNDVIRFVYDEVSTEERSQMEELLLVDTAFQKLYKSYTKTKGHIKKSTLEPSENIINRILIYSKSLSLQQ</sequence>
<dbReference type="Proteomes" id="UP000001822">
    <property type="component" value="Chromosome"/>
</dbReference>
<dbReference type="EMBL" id="CP000383">
    <property type="protein sequence ID" value="ABG60929.1"/>
    <property type="molecule type" value="Genomic_DNA"/>
</dbReference>
<protein>
    <submittedName>
        <fullName evidence="1">Uncharacterized protein</fullName>
    </submittedName>
</protein>
<reference evidence="1 2" key="1">
    <citation type="journal article" date="2007" name="Appl. Environ. Microbiol.">
        <title>Genome sequence of the cellulolytic gliding bacterium Cytophaga hutchinsonii.</title>
        <authorList>
            <person name="Xie G."/>
            <person name="Bruce D.C."/>
            <person name="Challacombe J.F."/>
            <person name="Chertkov O."/>
            <person name="Detter J.C."/>
            <person name="Gilna P."/>
            <person name="Han C.S."/>
            <person name="Lucas S."/>
            <person name="Misra M."/>
            <person name="Myers G.L."/>
            <person name="Richardson P."/>
            <person name="Tapia R."/>
            <person name="Thayer N."/>
            <person name="Thompson L.S."/>
            <person name="Brettin T.S."/>
            <person name="Henrissat B."/>
            <person name="Wilson D.B."/>
            <person name="McBride M.J."/>
        </authorList>
    </citation>
    <scope>NUCLEOTIDE SEQUENCE [LARGE SCALE GENOMIC DNA]</scope>
    <source>
        <strain evidence="2">ATCC 33406 / DSM 1761 / CIP 103989 / NBRC 15051 / NCIMB 9469 / D465</strain>
    </source>
</reference>
<dbReference type="RefSeq" id="WP_011587034.1">
    <property type="nucleotide sequence ID" value="NC_008255.1"/>
</dbReference>
<accession>A0A6N4SWF3</accession>